<sequence length="1316" mass="143675">MHPDRSWSCLCLPPFRFSNLHLTDLPIAVPVISSSPDSSVGHPEAILMPPPPPPPPQVVVATAHPGPPRFYLKTDGTRVARLHLLDWVVLVVLVAVDVALNAIEPFHRFVGEDMVPDLRYPLKNNTVPVWAVPVRSCVFIHKLCVRNPLVRPGLVVAVVMPMAIVAGIYVRRRNVYDLHHAILGKTPSAVRAPISSGAAFPMECRYDNVTTEVICHGDPAVIKEGYKSFPRAFAGLGFLSWYLAGKIKAFDRGGHVAKLCIVAMPLLLAAMVAVSRVDDYWHHWQDVFTAGVLGTCVLPSRSVRCYSAPAGLVVASFCYLQFFPPPSVANRHWHLTPLSDVLEWRGEPTEDTGDRDEPATIHIAGNEPQGLSSLHDSFTDLALKTTVNTNPNGVVRVLAASGTSLTGSPTQQLSMDVPLLLDPTSPPTFLLIESFPWRRVETGATHFLPRRVSATTPLPWPASSQPAQKLVRGHRQQHTARSLGTKPLAAFMASALCPAPPPPFLAVPLLVVLLLQQAHLLPLAAMAQATNLTAGATMSPPGYITSPSGTFRFGFRSLNSDPTQFLLATWFGSGSGDDGDSQSVVWFAKQSPPSGPTPNATAQSVLIVTADGKLALADGNSNQVLWAPPASTERGSVLVLRDTGNLQFLGDDSGDNNQVVVVWESFAYPTDTLLPGQSLAYDDTATSRGKVFAKRGDGEFTTGRFSMGVQSDGNVVLYVDLLYGNNPENAYWQAYTNSFDGNTTVTFDAQGRLNYTLHNGTTGSFIKPAASFAAGDYLQFARMDPDGIVRTYVRSKTKRGGNNGNNTWSSSWAVSGAYPDYGCINKRTSGLSGHVWPRTTGSSTERINCVCPDGYVYTDKQHRDTGCTPSFEPQSCDDDGGSSSSSDEFALEELINTTWEASIGYKKLPSVTEEQCRDYCLGDCSCAAALMVGGSDCVVMAMLTDGWRADDVTTKALVKASRARHAALAYKVVAICLAFLLLFTVGGGLVAYKVITRNRERQRLPGWKELYQATNGFDKKQLLGKGSFGEVYQGTIRSPQPHLIAVKKLVDSNEYSEQEFANEVRSIGQIHHRSLVRMIGYCKQGKHRMLVFEFMPGGSLRSFLFIAQKRRPPWRWRAEAALAISRGIEYLHDGCSAPIIHCDIKPDNILLDEHGVPRITDFGISKLLGNHQVHTTVTHVRGTRGYIAPEWFRGDARVDTKADVYSFGVVLLEMVCCRRCQELLTPDGMPCGGGGDDETLVGARRTEVMVDGDLDVDTVEDMERVERFARPNPLARPTMHLLVQTLETSRRTQLEAPPDPADCYLESSPLIPQLRI</sequence>
<dbReference type="InterPro" id="IPR051343">
    <property type="entry name" value="G-type_lectin_kinases/EP1-like"/>
</dbReference>
<dbReference type="GO" id="GO:0004674">
    <property type="term" value="F:protein serine/threonine kinase activity"/>
    <property type="evidence" value="ECO:0007669"/>
    <property type="project" value="UniProtKB-EC"/>
</dbReference>
<keyword evidence="7 13" id="KW-0547">Nucleotide-binding</keyword>
<dbReference type="InterPro" id="IPR000326">
    <property type="entry name" value="PAP2/HPO"/>
</dbReference>
<dbReference type="Gene3D" id="2.90.10.10">
    <property type="entry name" value="Bulb-type lectin domain"/>
    <property type="match status" value="2"/>
</dbReference>
<evidence type="ECO:0000256" key="1">
    <source>
        <dbReference type="ARBA" id="ARBA00004479"/>
    </source>
</evidence>
<feature type="transmembrane region" description="Helical" evidence="14">
    <location>
        <begin position="968"/>
        <end position="992"/>
    </location>
</feature>
<dbReference type="Gene3D" id="3.30.200.20">
    <property type="entry name" value="Phosphorylase Kinase, domain 1"/>
    <property type="match status" value="1"/>
</dbReference>
<dbReference type="InterPro" id="IPR001480">
    <property type="entry name" value="Bulb-type_lectin_dom"/>
</dbReference>
<dbReference type="PROSITE" id="PS00107">
    <property type="entry name" value="PROTEIN_KINASE_ATP"/>
    <property type="match status" value="1"/>
</dbReference>
<dbReference type="GO" id="GO:0051707">
    <property type="term" value="P:response to other organism"/>
    <property type="evidence" value="ECO:0007669"/>
    <property type="project" value="UniProtKB-ARBA"/>
</dbReference>
<evidence type="ECO:0000259" key="15">
    <source>
        <dbReference type="PROSITE" id="PS50011"/>
    </source>
</evidence>
<keyword evidence="14" id="KW-0472">Membrane</keyword>
<dbReference type="SUPFAM" id="SSF56112">
    <property type="entry name" value="Protein kinase-like (PK-like)"/>
    <property type="match status" value="1"/>
</dbReference>
<dbReference type="OrthoDB" id="10030083at2759"/>
<evidence type="ECO:0000256" key="3">
    <source>
        <dbReference type="ARBA" id="ARBA00022536"/>
    </source>
</evidence>
<keyword evidence="3" id="KW-0245">EGF-like domain</keyword>
<evidence type="ECO:0000256" key="12">
    <source>
        <dbReference type="ARBA" id="ARBA00048679"/>
    </source>
</evidence>
<reference evidence="17" key="1">
    <citation type="submission" date="2020-07" db="EMBL/GenBank/DDBJ databases">
        <title>Genome sequence and genetic diversity analysis of an under-domesticated orphan crop, white fonio (Digitaria exilis).</title>
        <authorList>
            <person name="Bennetzen J.L."/>
            <person name="Chen S."/>
            <person name="Ma X."/>
            <person name="Wang X."/>
            <person name="Yssel A.E.J."/>
            <person name="Chaluvadi S.R."/>
            <person name="Johnson M."/>
            <person name="Gangashetty P."/>
            <person name="Hamidou F."/>
            <person name="Sanogo M.D."/>
            <person name="Zwaenepoel A."/>
            <person name="Wallace J."/>
            <person name="Van De Peer Y."/>
            <person name="Van Deynze A."/>
        </authorList>
    </citation>
    <scope>NUCLEOTIDE SEQUENCE</scope>
    <source>
        <tissue evidence="17">Leaves</tissue>
    </source>
</reference>
<keyword evidence="8" id="KW-0418">Kinase</keyword>
<feature type="domain" description="Bulb-type lectin" evidence="16">
    <location>
        <begin position="529"/>
        <end position="661"/>
    </location>
</feature>
<gene>
    <name evidence="17" type="ORF">HU200_042675</name>
</gene>
<protein>
    <recommendedName>
        <fullName evidence="2">non-specific serine/threonine protein kinase</fullName>
        <ecNumber evidence="2">2.7.11.1</ecNumber>
    </recommendedName>
</protein>
<dbReference type="EC" id="2.7.11.1" evidence="2"/>
<evidence type="ECO:0000313" key="17">
    <source>
        <dbReference type="EMBL" id="KAF8687744.1"/>
    </source>
</evidence>
<comment type="subcellular location">
    <subcellularLocation>
        <location evidence="1">Membrane</location>
        <topology evidence="1">Single-pass type I membrane protein</topology>
    </subcellularLocation>
</comment>
<proteinExistence type="predicted"/>
<evidence type="ECO:0000256" key="7">
    <source>
        <dbReference type="ARBA" id="ARBA00022741"/>
    </source>
</evidence>
<accession>A0A835B4K6</accession>
<keyword evidence="14" id="KW-1133">Transmembrane helix</keyword>
<dbReference type="Pfam" id="PF01569">
    <property type="entry name" value="PAP2"/>
    <property type="match status" value="1"/>
</dbReference>
<evidence type="ECO:0000256" key="11">
    <source>
        <dbReference type="ARBA" id="ARBA00047899"/>
    </source>
</evidence>
<keyword evidence="4" id="KW-0808">Transferase</keyword>
<evidence type="ECO:0000313" key="18">
    <source>
        <dbReference type="Proteomes" id="UP000636709"/>
    </source>
</evidence>
<dbReference type="Gene3D" id="1.20.144.10">
    <property type="entry name" value="Phosphatidic acid phosphatase type 2/haloperoxidase"/>
    <property type="match status" value="1"/>
</dbReference>
<organism evidence="17 18">
    <name type="scientific">Digitaria exilis</name>
    <dbReference type="NCBI Taxonomy" id="1010633"/>
    <lineage>
        <taxon>Eukaryota</taxon>
        <taxon>Viridiplantae</taxon>
        <taxon>Streptophyta</taxon>
        <taxon>Embryophyta</taxon>
        <taxon>Tracheophyta</taxon>
        <taxon>Spermatophyta</taxon>
        <taxon>Magnoliopsida</taxon>
        <taxon>Liliopsida</taxon>
        <taxon>Poales</taxon>
        <taxon>Poaceae</taxon>
        <taxon>PACMAD clade</taxon>
        <taxon>Panicoideae</taxon>
        <taxon>Panicodae</taxon>
        <taxon>Paniceae</taxon>
        <taxon>Anthephorinae</taxon>
        <taxon>Digitaria</taxon>
    </lineage>
</organism>
<dbReference type="GO" id="GO:0016020">
    <property type="term" value="C:membrane"/>
    <property type="evidence" value="ECO:0007669"/>
    <property type="project" value="UniProtKB-SubCell"/>
</dbReference>
<dbReference type="Pfam" id="PF00069">
    <property type="entry name" value="Pkinase"/>
    <property type="match status" value="1"/>
</dbReference>
<dbReference type="SUPFAM" id="SSF51110">
    <property type="entry name" value="alpha-D-mannose-specific plant lectins"/>
    <property type="match status" value="1"/>
</dbReference>
<evidence type="ECO:0000259" key="16">
    <source>
        <dbReference type="PROSITE" id="PS50927"/>
    </source>
</evidence>
<dbReference type="PROSITE" id="PS50927">
    <property type="entry name" value="BULB_LECTIN"/>
    <property type="match status" value="1"/>
</dbReference>
<dbReference type="SUPFAM" id="SSF48317">
    <property type="entry name" value="Acid phosphatase/Vanadium-dependent haloperoxidase"/>
    <property type="match status" value="1"/>
</dbReference>
<dbReference type="Pfam" id="PF01453">
    <property type="entry name" value="B_lectin"/>
    <property type="match status" value="1"/>
</dbReference>
<dbReference type="GO" id="GO:0030246">
    <property type="term" value="F:carbohydrate binding"/>
    <property type="evidence" value="ECO:0007669"/>
    <property type="project" value="UniProtKB-KW"/>
</dbReference>
<feature type="binding site" evidence="13">
    <location>
        <position position="1048"/>
    </location>
    <ligand>
        <name>ATP</name>
        <dbReference type="ChEBI" id="CHEBI:30616"/>
    </ligand>
</feature>
<feature type="domain" description="Protein kinase" evidence="15">
    <location>
        <begin position="1017"/>
        <end position="1294"/>
    </location>
</feature>
<feature type="transmembrane region" description="Helical" evidence="14">
    <location>
        <begin position="149"/>
        <end position="170"/>
    </location>
</feature>
<dbReference type="EMBL" id="JACEFO010002054">
    <property type="protein sequence ID" value="KAF8687744.1"/>
    <property type="molecule type" value="Genomic_DNA"/>
</dbReference>
<evidence type="ECO:0000256" key="13">
    <source>
        <dbReference type="PROSITE-ProRule" id="PRU10141"/>
    </source>
</evidence>
<feature type="transmembrane region" description="Helical" evidence="14">
    <location>
        <begin position="84"/>
        <end position="103"/>
    </location>
</feature>
<keyword evidence="6" id="KW-0430">Lectin</keyword>
<dbReference type="InterPro" id="IPR017441">
    <property type="entry name" value="Protein_kinase_ATP_BS"/>
</dbReference>
<dbReference type="InterPro" id="IPR000719">
    <property type="entry name" value="Prot_kinase_dom"/>
</dbReference>
<dbReference type="Proteomes" id="UP000636709">
    <property type="component" value="Unassembled WGS sequence"/>
</dbReference>
<dbReference type="SMART" id="SM00108">
    <property type="entry name" value="B_lectin"/>
    <property type="match status" value="1"/>
</dbReference>
<dbReference type="PROSITE" id="PS50011">
    <property type="entry name" value="PROTEIN_KINASE_DOM"/>
    <property type="match status" value="1"/>
</dbReference>
<evidence type="ECO:0000256" key="8">
    <source>
        <dbReference type="ARBA" id="ARBA00022777"/>
    </source>
</evidence>
<dbReference type="Gene3D" id="1.10.510.10">
    <property type="entry name" value="Transferase(Phosphotransferase) domain 1"/>
    <property type="match status" value="1"/>
</dbReference>
<keyword evidence="18" id="KW-1185">Reference proteome</keyword>
<keyword evidence="10" id="KW-0675">Receptor</keyword>
<dbReference type="InterPro" id="IPR036938">
    <property type="entry name" value="PAP2/HPO_sf"/>
</dbReference>
<evidence type="ECO:0000256" key="4">
    <source>
        <dbReference type="ARBA" id="ARBA00022679"/>
    </source>
</evidence>
<evidence type="ECO:0000256" key="9">
    <source>
        <dbReference type="ARBA" id="ARBA00022840"/>
    </source>
</evidence>
<dbReference type="InterPro" id="IPR011009">
    <property type="entry name" value="Kinase-like_dom_sf"/>
</dbReference>
<name>A0A835B4K6_9POAL</name>
<dbReference type="SMART" id="SM00220">
    <property type="entry name" value="S_TKc"/>
    <property type="match status" value="1"/>
</dbReference>
<evidence type="ECO:0000256" key="14">
    <source>
        <dbReference type="SAM" id="Phobius"/>
    </source>
</evidence>
<dbReference type="PROSITE" id="PS00108">
    <property type="entry name" value="PROTEIN_KINASE_ST"/>
    <property type="match status" value="1"/>
</dbReference>
<keyword evidence="9 13" id="KW-0067">ATP-binding</keyword>
<evidence type="ECO:0000256" key="5">
    <source>
        <dbReference type="ARBA" id="ARBA00022729"/>
    </source>
</evidence>
<comment type="caution">
    <text evidence="17">The sequence shown here is derived from an EMBL/GenBank/DDBJ whole genome shotgun (WGS) entry which is preliminary data.</text>
</comment>
<keyword evidence="5" id="KW-0732">Signal</keyword>
<dbReference type="PANTHER" id="PTHR47976">
    <property type="entry name" value="G-TYPE LECTIN S-RECEPTOR-LIKE SERINE/THREONINE-PROTEIN KINASE SD2-5"/>
    <property type="match status" value="1"/>
</dbReference>
<dbReference type="PANTHER" id="PTHR47976:SF10">
    <property type="entry name" value="RECEPTOR-LIKE SERINE_THREONINE-PROTEIN KINASE"/>
    <property type="match status" value="1"/>
</dbReference>
<evidence type="ECO:0000256" key="10">
    <source>
        <dbReference type="ARBA" id="ARBA00023170"/>
    </source>
</evidence>
<evidence type="ECO:0000256" key="2">
    <source>
        <dbReference type="ARBA" id="ARBA00012513"/>
    </source>
</evidence>
<keyword evidence="14" id="KW-0812">Transmembrane</keyword>
<feature type="transmembrane region" description="Helical" evidence="14">
    <location>
        <begin position="256"/>
        <end position="274"/>
    </location>
</feature>
<evidence type="ECO:0000256" key="6">
    <source>
        <dbReference type="ARBA" id="ARBA00022734"/>
    </source>
</evidence>
<dbReference type="InterPro" id="IPR036426">
    <property type="entry name" value="Bulb-type_lectin_dom_sf"/>
</dbReference>
<dbReference type="InterPro" id="IPR008271">
    <property type="entry name" value="Ser/Thr_kinase_AS"/>
</dbReference>
<comment type="catalytic activity">
    <reaction evidence="12">
        <text>L-seryl-[protein] + ATP = O-phospho-L-seryl-[protein] + ADP + H(+)</text>
        <dbReference type="Rhea" id="RHEA:17989"/>
        <dbReference type="Rhea" id="RHEA-COMP:9863"/>
        <dbReference type="Rhea" id="RHEA-COMP:11604"/>
        <dbReference type="ChEBI" id="CHEBI:15378"/>
        <dbReference type="ChEBI" id="CHEBI:29999"/>
        <dbReference type="ChEBI" id="CHEBI:30616"/>
        <dbReference type="ChEBI" id="CHEBI:83421"/>
        <dbReference type="ChEBI" id="CHEBI:456216"/>
        <dbReference type="EC" id="2.7.11.1"/>
    </reaction>
</comment>
<dbReference type="GO" id="GO:0005524">
    <property type="term" value="F:ATP binding"/>
    <property type="evidence" value="ECO:0007669"/>
    <property type="project" value="UniProtKB-UniRule"/>
</dbReference>
<comment type="catalytic activity">
    <reaction evidence="11">
        <text>L-threonyl-[protein] + ATP = O-phospho-L-threonyl-[protein] + ADP + H(+)</text>
        <dbReference type="Rhea" id="RHEA:46608"/>
        <dbReference type="Rhea" id="RHEA-COMP:11060"/>
        <dbReference type="Rhea" id="RHEA-COMP:11605"/>
        <dbReference type="ChEBI" id="CHEBI:15378"/>
        <dbReference type="ChEBI" id="CHEBI:30013"/>
        <dbReference type="ChEBI" id="CHEBI:30616"/>
        <dbReference type="ChEBI" id="CHEBI:61977"/>
        <dbReference type="ChEBI" id="CHEBI:456216"/>
        <dbReference type="EC" id="2.7.11.1"/>
    </reaction>
</comment>